<dbReference type="STRING" id="263852.SAMN02745116_00033"/>
<gene>
    <name evidence="3" type="ORF">SAMN02745116_00033</name>
</gene>
<dbReference type="SMART" id="SM00014">
    <property type="entry name" value="acidPPc"/>
    <property type="match status" value="1"/>
</dbReference>
<keyword evidence="1" id="KW-0812">Transmembrane</keyword>
<dbReference type="Gene3D" id="1.20.144.10">
    <property type="entry name" value="Phosphatidic acid phosphatase type 2/haloperoxidase"/>
    <property type="match status" value="2"/>
</dbReference>
<keyword evidence="1" id="KW-0472">Membrane</keyword>
<sequence length="215" mass="25053">MKNRKNYQLAASFTLLIFVILGYTIKFYEQNILPIDTQIQSVIRGVRTPFLDAFFINFTSCFNQIQGGVLLILVCILLFLAKRKMEIVWLLTSTVILSVVANPLLKHIFQRERPSITHLVVETSFSFPSGHSVFATLFFGSFFFFFPLWIKDKMKMAQTICLFLLILVLISRIYVGVHYPSDVLGGFLLSTSWLLFTYPYFEEKRFVWRFKGLQK</sequence>
<dbReference type="PANTHER" id="PTHR14969:SF13">
    <property type="entry name" value="AT30094P"/>
    <property type="match status" value="1"/>
</dbReference>
<reference evidence="4" key="1">
    <citation type="submission" date="2017-02" db="EMBL/GenBank/DDBJ databases">
        <authorList>
            <person name="Varghese N."/>
            <person name="Submissions S."/>
        </authorList>
    </citation>
    <scope>NUCLEOTIDE SEQUENCE [LARGE SCALE GENOMIC DNA]</scope>
    <source>
        <strain evidence="4">ATCC BAA-1030</strain>
    </source>
</reference>
<dbReference type="PANTHER" id="PTHR14969">
    <property type="entry name" value="SPHINGOSINE-1-PHOSPHATE PHOSPHOHYDROLASE"/>
    <property type="match status" value="1"/>
</dbReference>
<evidence type="ECO:0000259" key="2">
    <source>
        <dbReference type="SMART" id="SM00014"/>
    </source>
</evidence>
<feature type="transmembrane region" description="Helical" evidence="1">
    <location>
        <begin position="157"/>
        <end position="177"/>
    </location>
</feature>
<feature type="transmembrane region" description="Helical" evidence="1">
    <location>
        <begin position="183"/>
        <end position="201"/>
    </location>
</feature>
<dbReference type="SUPFAM" id="SSF48317">
    <property type="entry name" value="Acid phosphatase/Vanadium-dependent haloperoxidase"/>
    <property type="match status" value="1"/>
</dbReference>
<feature type="domain" description="Phosphatidic acid phosphatase type 2/haloperoxidase" evidence="2">
    <location>
        <begin position="88"/>
        <end position="198"/>
    </location>
</feature>
<keyword evidence="4" id="KW-1185">Reference proteome</keyword>
<dbReference type="CDD" id="cd03392">
    <property type="entry name" value="PAP2_like_2"/>
    <property type="match status" value="1"/>
</dbReference>
<keyword evidence="1" id="KW-1133">Transmembrane helix</keyword>
<evidence type="ECO:0000256" key="1">
    <source>
        <dbReference type="SAM" id="Phobius"/>
    </source>
</evidence>
<dbReference type="InterPro" id="IPR000326">
    <property type="entry name" value="PAP2/HPO"/>
</dbReference>
<feature type="transmembrane region" description="Helical" evidence="1">
    <location>
        <begin position="7"/>
        <end position="25"/>
    </location>
</feature>
<protein>
    <submittedName>
        <fullName evidence="3">Undecaprenyl-diphosphatase</fullName>
    </submittedName>
</protein>
<feature type="transmembrane region" description="Helical" evidence="1">
    <location>
        <begin position="54"/>
        <end position="80"/>
    </location>
</feature>
<dbReference type="Proteomes" id="UP000190328">
    <property type="component" value="Unassembled WGS sequence"/>
</dbReference>
<evidence type="ECO:0000313" key="4">
    <source>
        <dbReference type="Proteomes" id="UP000190328"/>
    </source>
</evidence>
<proteinExistence type="predicted"/>
<dbReference type="Pfam" id="PF01569">
    <property type="entry name" value="PAP2"/>
    <property type="match status" value="1"/>
</dbReference>
<feature type="transmembrane region" description="Helical" evidence="1">
    <location>
        <begin position="129"/>
        <end position="150"/>
    </location>
</feature>
<dbReference type="AlphaFoldDB" id="A0A1T4K1X0"/>
<feature type="transmembrane region" description="Helical" evidence="1">
    <location>
        <begin position="87"/>
        <end position="109"/>
    </location>
</feature>
<dbReference type="RefSeq" id="WP_078806010.1">
    <property type="nucleotide sequence ID" value="NZ_FUXI01000001.1"/>
</dbReference>
<dbReference type="InterPro" id="IPR036938">
    <property type="entry name" value="PAP2/HPO_sf"/>
</dbReference>
<dbReference type="EMBL" id="FUXI01000001">
    <property type="protein sequence ID" value="SJZ36431.1"/>
    <property type="molecule type" value="Genomic_DNA"/>
</dbReference>
<organism evidence="3 4">
    <name type="scientific">Pilibacter termitis</name>
    <dbReference type="NCBI Taxonomy" id="263852"/>
    <lineage>
        <taxon>Bacteria</taxon>
        <taxon>Bacillati</taxon>
        <taxon>Bacillota</taxon>
        <taxon>Bacilli</taxon>
        <taxon>Lactobacillales</taxon>
        <taxon>Enterococcaceae</taxon>
        <taxon>Pilibacter</taxon>
    </lineage>
</organism>
<dbReference type="OrthoDB" id="9789113at2"/>
<name>A0A1T4K1X0_9ENTE</name>
<evidence type="ECO:0000313" key="3">
    <source>
        <dbReference type="EMBL" id="SJZ36431.1"/>
    </source>
</evidence>
<accession>A0A1T4K1X0</accession>